<organism evidence="9 10">
    <name type="scientific">Saccharolobus islandicus (strain Y.G.57.14 / Yellowstone #1)</name>
    <name type="common">Sulfolobus islandicus</name>
    <dbReference type="NCBI Taxonomy" id="439386"/>
    <lineage>
        <taxon>Archaea</taxon>
        <taxon>Thermoproteota</taxon>
        <taxon>Thermoprotei</taxon>
        <taxon>Sulfolobales</taxon>
        <taxon>Sulfolobaceae</taxon>
        <taxon>Saccharolobus</taxon>
    </lineage>
</organism>
<dbReference type="GO" id="GO:0043571">
    <property type="term" value="P:maintenance of CRISPR repeat elements"/>
    <property type="evidence" value="ECO:0007669"/>
    <property type="project" value="UniProtKB-UniRule"/>
</dbReference>
<dbReference type="GO" id="GO:0046872">
    <property type="term" value="F:metal ion binding"/>
    <property type="evidence" value="ECO:0007669"/>
    <property type="project" value="UniProtKB-UniRule"/>
</dbReference>
<dbReference type="Pfam" id="PF09827">
    <property type="entry name" value="CRISPR_Cas2"/>
    <property type="match status" value="1"/>
</dbReference>
<evidence type="ECO:0000256" key="4">
    <source>
        <dbReference type="ARBA" id="ARBA00022759"/>
    </source>
</evidence>
<evidence type="ECO:0000256" key="2">
    <source>
        <dbReference type="ARBA" id="ARBA00022722"/>
    </source>
</evidence>
<evidence type="ECO:0000256" key="8">
    <source>
        <dbReference type="HAMAP-Rule" id="MF_01471"/>
    </source>
</evidence>
<dbReference type="KEGG" id="siy:YG5714_0756"/>
<dbReference type="AlphaFoldDB" id="C3NC35"/>
<keyword evidence="4 8" id="KW-0255">Endonuclease</keyword>
<name>C3NC35_SACI7</name>
<dbReference type="EC" id="3.1.-.-" evidence="8"/>
<dbReference type="Gene3D" id="3.30.70.240">
    <property type="match status" value="1"/>
</dbReference>
<comment type="cofactor">
    <cofactor evidence="1 8">
        <name>Mg(2+)</name>
        <dbReference type="ChEBI" id="CHEBI:18420"/>
    </cofactor>
</comment>
<dbReference type="InterPro" id="IPR019199">
    <property type="entry name" value="Virulence_VapD/CRISPR_Cas2"/>
</dbReference>
<dbReference type="PANTHER" id="PTHR34405:SF3">
    <property type="entry name" value="CRISPR-ASSOCIATED ENDORIBONUCLEASE CAS2 3"/>
    <property type="match status" value="1"/>
</dbReference>
<feature type="binding site" evidence="8">
    <location>
        <position position="13"/>
    </location>
    <ligand>
        <name>Mg(2+)</name>
        <dbReference type="ChEBI" id="CHEBI:18420"/>
        <note>catalytic</note>
    </ligand>
</feature>
<dbReference type="InterPro" id="IPR021127">
    <property type="entry name" value="CRISPR_associated_Cas2"/>
</dbReference>
<dbReference type="GO" id="GO:0016787">
    <property type="term" value="F:hydrolase activity"/>
    <property type="evidence" value="ECO:0007669"/>
    <property type="project" value="UniProtKB-KW"/>
</dbReference>
<dbReference type="PANTHER" id="PTHR34405">
    <property type="entry name" value="CRISPR-ASSOCIATED ENDORIBONUCLEASE CAS2"/>
    <property type="match status" value="1"/>
</dbReference>
<dbReference type="CDD" id="cd09725">
    <property type="entry name" value="Cas2_I_II_III"/>
    <property type="match status" value="1"/>
</dbReference>
<gene>
    <name evidence="8" type="primary">cas2</name>
    <name evidence="9" type="ordered locus">YG5714_0756</name>
</gene>
<comment type="function">
    <text evidence="8">CRISPR (clustered regularly interspaced short palindromic repeat), is an adaptive immune system that provides protection against mobile genetic elements (viruses, transposable elements and conjugative plasmids). CRISPR clusters contain sequences complementary to antecedent mobile elements and target invading nucleic acids. CRISPR clusters are transcribed and processed into CRISPR RNA (crRNA). Functions as a ssRNA-specific endoribonuclease. Involved in the integration of spacer DNA into the CRISPR cassette.</text>
</comment>
<comment type="similarity">
    <text evidence="8">Belongs to the CRISPR-associated endoribonuclease Cas2 protein family.</text>
</comment>
<dbReference type="SUPFAM" id="SSF143430">
    <property type="entry name" value="TTP0101/SSO1404-like"/>
    <property type="match status" value="1"/>
</dbReference>
<evidence type="ECO:0000256" key="5">
    <source>
        <dbReference type="ARBA" id="ARBA00022801"/>
    </source>
</evidence>
<keyword evidence="3 8" id="KW-0479">Metal-binding</keyword>
<sequence length="94" mass="10760">MTTAILKIVVVYDISDNGKRNKLANELKKFGLYRIQKSAFEGDIDTQRVKNLIRVINDIVDIKTDIVHIIPLGIRDWERRIVIGKEGVVGEWLA</sequence>
<keyword evidence="5 8" id="KW-0378">Hydrolase</keyword>
<dbReference type="NCBIfam" id="TIGR01573">
    <property type="entry name" value="cas2"/>
    <property type="match status" value="1"/>
</dbReference>
<evidence type="ECO:0000256" key="6">
    <source>
        <dbReference type="ARBA" id="ARBA00022842"/>
    </source>
</evidence>
<evidence type="ECO:0000256" key="7">
    <source>
        <dbReference type="ARBA" id="ARBA00023118"/>
    </source>
</evidence>
<evidence type="ECO:0000313" key="9">
    <source>
        <dbReference type="EMBL" id="ACP45043.1"/>
    </source>
</evidence>
<dbReference type="HAMAP" id="MF_01471">
    <property type="entry name" value="Cas2"/>
    <property type="match status" value="1"/>
</dbReference>
<protein>
    <recommendedName>
        <fullName evidence="8">CRISPR-associated endoribonuclease Cas2</fullName>
        <ecNumber evidence="8">3.1.-.-</ecNumber>
    </recommendedName>
</protein>
<dbReference type="HOGENOM" id="CLU_161124_2_1_2"/>
<dbReference type="Proteomes" id="UP000002308">
    <property type="component" value="Chromosome"/>
</dbReference>
<dbReference type="GO" id="GO:0051607">
    <property type="term" value="P:defense response to virus"/>
    <property type="evidence" value="ECO:0007669"/>
    <property type="project" value="UniProtKB-UniRule"/>
</dbReference>
<reference evidence="9 10" key="1">
    <citation type="journal article" date="2009" name="Proc. Natl. Acad. Sci. U.S.A.">
        <title>Biogeography of the Sulfolobus islandicus pan-genome.</title>
        <authorList>
            <person name="Reno M.L."/>
            <person name="Held N.L."/>
            <person name="Fields C.J."/>
            <person name="Burke P.V."/>
            <person name="Whitaker R.J."/>
        </authorList>
    </citation>
    <scope>NUCLEOTIDE SEQUENCE [LARGE SCALE GENOMIC DNA]</scope>
    <source>
        <strain evidence="10">Y.G.57.14 / Yellowstone #1</strain>
    </source>
</reference>
<proteinExistence type="inferred from homology"/>
<accession>C3NC35</accession>
<evidence type="ECO:0000256" key="3">
    <source>
        <dbReference type="ARBA" id="ARBA00022723"/>
    </source>
</evidence>
<dbReference type="GO" id="GO:0004521">
    <property type="term" value="F:RNA endonuclease activity"/>
    <property type="evidence" value="ECO:0007669"/>
    <property type="project" value="InterPro"/>
</dbReference>
<evidence type="ECO:0000313" key="10">
    <source>
        <dbReference type="Proteomes" id="UP000002308"/>
    </source>
</evidence>
<keyword evidence="6 8" id="KW-0460">Magnesium</keyword>
<keyword evidence="2 8" id="KW-0540">Nuclease</keyword>
<keyword evidence="7 8" id="KW-0051">Antiviral defense</keyword>
<dbReference type="EMBL" id="CP001403">
    <property type="protein sequence ID" value="ACP45043.1"/>
    <property type="molecule type" value="Genomic_DNA"/>
</dbReference>
<comment type="subunit">
    <text evidence="8">Homodimer, forms a heterotetramer with a Cas1 homodimer.</text>
</comment>
<evidence type="ECO:0000256" key="1">
    <source>
        <dbReference type="ARBA" id="ARBA00001946"/>
    </source>
</evidence>